<name>A0A450ZUM9_9GAMM</name>
<feature type="transmembrane region" description="Helical" evidence="1">
    <location>
        <begin position="82"/>
        <end position="103"/>
    </location>
</feature>
<proteinExistence type="predicted"/>
<sequence>MDIKQPYASASHLHAVDTKLFFAGRQSVLIFIPLFIKALIPAGIAIAAMVAKFIDWYTVTGLSAFHHQIRNNWPIIDTTLTVLAWLFGFISIVFFLHGLIVWFSTQYRITSDRIEYERGILAKTILNIELWRVHDILFRRTIVHFFLGLGVIDILAADETTPKLKIGPIRGARRIYDELKKARLRSARLAGAQAAGVGMSTIDTIDD</sequence>
<evidence type="ECO:0000256" key="1">
    <source>
        <dbReference type="SAM" id="Phobius"/>
    </source>
</evidence>
<evidence type="ECO:0000313" key="3">
    <source>
        <dbReference type="EMBL" id="VFK57457.1"/>
    </source>
</evidence>
<feature type="domain" description="YdbS-like PH" evidence="2">
    <location>
        <begin position="102"/>
        <end position="178"/>
    </location>
</feature>
<keyword evidence="1" id="KW-1133">Transmembrane helix</keyword>
<keyword evidence="1" id="KW-0812">Transmembrane</keyword>
<evidence type="ECO:0000259" key="2">
    <source>
        <dbReference type="Pfam" id="PF03703"/>
    </source>
</evidence>
<dbReference type="AlphaFoldDB" id="A0A450ZUM9"/>
<gene>
    <name evidence="3" type="ORF">BECKTUN1418D_GA0071000_10631</name>
</gene>
<dbReference type="EMBL" id="CAADFX010000063">
    <property type="protein sequence ID" value="VFK57457.1"/>
    <property type="molecule type" value="Genomic_DNA"/>
</dbReference>
<organism evidence="3">
    <name type="scientific">Candidatus Kentrum sp. TUN</name>
    <dbReference type="NCBI Taxonomy" id="2126343"/>
    <lineage>
        <taxon>Bacteria</taxon>
        <taxon>Pseudomonadati</taxon>
        <taxon>Pseudomonadota</taxon>
        <taxon>Gammaproteobacteria</taxon>
        <taxon>Candidatus Kentrum</taxon>
    </lineage>
</organism>
<protein>
    <submittedName>
        <fullName evidence="3">PH domain-containing protein</fullName>
    </submittedName>
</protein>
<dbReference type="InterPro" id="IPR005182">
    <property type="entry name" value="YdbS-like_PH"/>
</dbReference>
<accession>A0A450ZUM9</accession>
<keyword evidence="1" id="KW-0472">Membrane</keyword>
<feature type="transmembrane region" description="Helical" evidence="1">
    <location>
        <begin position="28"/>
        <end position="54"/>
    </location>
</feature>
<dbReference type="Pfam" id="PF03703">
    <property type="entry name" value="bPH_2"/>
    <property type="match status" value="1"/>
</dbReference>
<reference evidence="3" key="1">
    <citation type="submission" date="2019-02" db="EMBL/GenBank/DDBJ databases">
        <authorList>
            <person name="Gruber-Vodicka R. H."/>
            <person name="Seah K. B. B."/>
        </authorList>
    </citation>
    <scope>NUCLEOTIDE SEQUENCE</scope>
    <source>
        <strain evidence="3">BECK_BY1</strain>
    </source>
</reference>